<protein>
    <submittedName>
        <fullName evidence="2">Uncharacterized protein</fullName>
    </submittedName>
</protein>
<feature type="compositionally biased region" description="Gly residues" evidence="1">
    <location>
        <begin position="152"/>
        <end position="163"/>
    </location>
</feature>
<feature type="compositionally biased region" description="Gly residues" evidence="1">
    <location>
        <begin position="31"/>
        <end position="40"/>
    </location>
</feature>
<feature type="non-terminal residue" evidence="2">
    <location>
        <position position="163"/>
    </location>
</feature>
<reference evidence="2" key="1">
    <citation type="submission" date="2020-02" db="EMBL/GenBank/DDBJ databases">
        <authorList>
            <person name="Meier V. D."/>
        </authorList>
    </citation>
    <scope>NUCLEOTIDE SEQUENCE</scope>
    <source>
        <strain evidence="2">AVDCRST_MAG88</strain>
    </source>
</reference>
<proteinExistence type="predicted"/>
<sequence length="163" mass="16539">GASRGVAANPAARGGGPGRAGRLRLPPVGAGLAGPAGRGGAPLARPAGGEPGAPDHRPPAPLGGARLLVDPRRAVLRHPALRPAVHRRGGVAPGGRRLGPATTHPLARGSPCPPAPGDRRHARVLRQSRPPVLHRRRRQRHLGGHPARPDPGRGGCAGRGHRG</sequence>
<accession>A0A6J4VYM8</accession>
<gene>
    <name evidence="2" type="ORF">AVDCRST_MAG88-4353</name>
</gene>
<feature type="non-terminal residue" evidence="2">
    <location>
        <position position="1"/>
    </location>
</feature>
<feature type="compositionally biased region" description="Basic residues" evidence="1">
    <location>
        <begin position="120"/>
        <end position="143"/>
    </location>
</feature>
<organism evidence="2">
    <name type="scientific">uncultured Thermomicrobiales bacterium</name>
    <dbReference type="NCBI Taxonomy" id="1645740"/>
    <lineage>
        <taxon>Bacteria</taxon>
        <taxon>Pseudomonadati</taxon>
        <taxon>Thermomicrobiota</taxon>
        <taxon>Thermomicrobia</taxon>
        <taxon>Thermomicrobiales</taxon>
        <taxon>environmental samples</taxon>
    </lineage>
</organism>
<feature type="compositionally biased region" description="Low complexity" evidence="1">
    <location>
        <begin position="1"/>
        <end position="12"/>
    </location>
</feature>
<name>A0A6J4VYM8_9BACT</name>
<evidence type="ECO:0000256" key="1">
    <source>
        <dbReference type="SAM" id="MobiDB-lite"/>
    </source>
</evidence>
<dbReference type="AlphaFoldDB" id="A0A6J4VYM8"/>
<evidence type="ECO:0000313" key="2">
    <source>
        <dbReference type="EMBL" id="CAA9588232.1"/>
    </source>
</evidence>
<feature type="region of interest" description="Disordered" evidence="1">
    <location>
        <begin position="1"/>
        <end position="163"/>
    </location>
</feature>
<feature type="compositionally biased region" description="Basic residues" evidence="1">
    <location>
        <begin position="74"/>
        <end position="89"/>
    </location>
</feature>
<dbReference type="EMBL" id="CADCWM010001093">
    <property type="protein sequence ID" value="CAA9588232.1"/>
    <property type="molecule type" value="Genomic_DNA"/>
</dbReference>